<comment type="caution">
    <text evidence="1">The sequence shown here is derived from an EMBL/GenBank/DDBJ whole genome shotgun (WGS) entry which is preliminary data.</text>
</comment>
<dbReference type="EMBL" id="JACHXI010000019">
    <property type="protein sequence ID" value="MBB3104758.1"/>
    <property type="molecule type" value="Genomic_DNA"/>
</dbReference>
<dbReference type="AlphaFoldDB" id="A0A839T6N2"/>
<evidence type="ECO:0000313" key="2">
    <source>
        <dbReference type="Proteomes" id="UP000549250"/>
    </source>
</evidence>
<gene>
    <name evidence="1" type="ORF">FHR87_003184</name>
</gene>
<dbReference type="Proteomes" id="UP000549250">
    <property type="component" value="Unassembled WGS sequence"/>
</dbReference>
<protein>
    <submittedName>
        <fullName evidence="1">Uncharacterized protein</fullName>
    </submittedName>
</protein>
<keyword evidence="2" id="KW-1185">Reference proteome</keyword>
<organism evidence="1 2">
    <name type="scientific">Azomonas macrocytogenes</name>
    <name type="common">Azotobacter macrocytogenes</name>
    <dbReference type="NCBI Taxonomy" id="69962"/>
    <lineage>
        <taxon>Bacteria</taxon>
        <taxon>Pseudomonadati</taxon>
        <taxon>Pseudomonadota</taxon>
        <taxon>Gammaproteobacteria</taxon>
        <taxon>Pseudomonadales</taxon>
        <taxon>Pseudomonadaceae</taxon>
        <taxon>Azomonas</taxon>
    </lineage>
</organism>
<reference evidence="1 2" key="1">
    <citation type="submission" date="2020-08" db="EMBL/GenBank/DDBJ databases">
        <title>Genomic Encyclopedia of Type Strains, Phase III (KMG-III): the genomes of soil and plant-associated and newly described type strains.</title>
        <authorList>
            <person name="Whitman W."/>
        </authorList>
    </citation>
    <scope>NUCLEOTIDE SEQUENCE [LARGE SCALE GENOMIC DNA]</scope>
    <source>
        <strain evidence="1 2">CECT 4462</strain>
    </source>
</reference>
<evidence type="ECO:0000313" key="1">
    <source>
        <dbReference type="EMBL" id="MBB3104758.1"/>
    </source>
</evidence>
<accession>A0A839T6N2</accession>
<sequence length="40" mass="4578">MIPAFAHRDLESLKYVIRRLNHEAYSNAGHGLPTSGRRSR</sequence>
<name>A0A839T6N2_AZOMA</name>
<proteinExistence type="predicted"/>